<reference evidence="2 3" key="1">
    <citation type="submission" date="2017-04" db="EMBL/GenBank/DDBJ databases">
        <title>Novel microbial lineages endemic to geothermal iron-oxide mats fill important gaps in the evolutionary history of Archaea.</title>
        <authorList>
            <person name="Jay Z.J."/>
            <person name="Beam J.P."/>
            <person name="Dlakic M."/>
            <person name="Rusch D.B."/>
            <person name="Kozubal M.A."/>
            <person name="Inskeep W.P."/>
        </authorList>
    </citation>
    <scope>NUCLEOTIDE SEQUENCE [LARGE SCALE GENOMIC DNA]</scope>
    <source>
        <strain evidence="2">ECH_B_SAG-M15</strain>
    </source>
</reference>
<dbReference type="AlphaFoldDB" id="A0A2R6AZH8"/>
<protein>
    <recommendedName>
        <fullName evidence="1">YprB ribonuclease H-like domain-containing protein</fullName>
    </recommendedName>
</protein>
<gene>
    <name evidence="2" type="ORF">B9Q08_02240</name>
</gene>
<name>A0A2R6AZH8_9ARCH</name>
<sequence length="189" mass="22158">MDAELPPLGSVVFLDMETTGLNPYQDKVITIQVRRGGVTTVWREWELGEPGVIEGFFGFTDSVFRRKTHFVGYNLPKFDLPFLTRRAEANGLLGEERWRILNSYLHVVDLYQLLGDHYVSAKLFYAKLAGRTQTTRNEDIPTLYHQGSYQKIEEYIENEMQSMELLYQALLKQDFYQRLVQLRKNIINR</sequence>
<dbReference type="EMBL" id="NEXJ01000038">
    <property type="protein sequence ID" value="PSN91779.1"/>
    <property type="molecule type" value="Genomic_DNA"/>
</dbReference>
<evidence type="ECO:0000313" key="3">
    <source>
        <dbReference type="Proteomes" id="UP000240490"/>
    </source>
</evidence>
<accession>A0A2R6AZH8</accession>
<evidence type="ECO:0000259" key="1">
    <source>
        <dbReference type="Pfam" id="PF13482"/>
    </source>
</evidence>
<dbReference type="SUPFAM" id="SSF53098">
    <property type="entry name" value="Ribonuclease H-like"/>
    <property type="match status" value="1"/>
</dbReference>
<dbReference type="InterPro" id="IPR038720">
    <property type="entry name" value="YprB_RNase_H-like_dom"/>
</dbReference>
<dbReference type="InterPro" id="IPR036397">
    <property type="entry name" value="RNaseH_sf"/>
</dbReference>
<feature type="domain" description="YprB ribonuclease H-like" evidence="1">
    <location>
        <begin position="12"/>
        <end position="122"/>
    </location>
</feature>
<evidence type="ECO:0000313" key="2">
    <source>
        <dbReference type="EMBL" id="PSN91779.1"/>
    </source>
</evidence>
<comment type="caution">
    <text evidence="2">The sequence shown here is derived from an EMBL/GenBank/DDBJ whole genome shotgun (WGS) entry which is preliminary data.</text>
</comment>
<dbReference type="Gene3D" id="3.30.420.10">
    <property type="entry name" value="Ribonuclease H-like superfamily/Ribonuclease H"/>
    <property type="match status" value="1"/>
</dbReference>
<organism evidence="2 3">
    <name type="scientific">Candidatus Marsarchaeota G2 archaeon ECH_B_SAG-M15</name>
    <dbReference type="NCBI Taxonomy" id="1978162"/>
    <lineage>
        <taxon>Archaea</taxon>
        <taxon>Candidatus Marsarchaeota</taxon>
        <taxon>Candidatus Marsarchaeota group 2</taxon>
    </lineage>
</organism>
<proteinExistence type="predicted"/>
<dbReference type="Pfam" id="PF13482">
    <property type="entry name" value="RNase_H_2"/>
    <property type="match status" value="1"/>
</dbReference>
<dbReference type="GO" id="GO:0003676">
    <property type="term" value="F:nucleic acid binding"/>
    <property type="evidence" value="ECO:0007669"/>
    <property type="project" value="InterPro"/>
</dbReference>
<dbReference type="InterPro" id="IPR012337">
    <property type="entry name" value="RNaseH-like_sf"/>
</dbReference>
<dbReference type="Proteomes" id="UP000240490">
    <property type="component" value="Unassembled WGS sequence"/>
</dbReference>